<comment type="caution">
    <text evidence="3">The sequence shown here is derived from an EMBL/GenBank/DDBJ whole genome shotgun (WGS) entry which is preliminary data.</text>
</comment>
<accession>A0ABV7JXI3</accession>
<dbReference type="EMBL" id="JBHRSX010000010">
    <property type="protein sequence ID" value="MFC3200871.1"/>
    <property type="molecule type" value="Genomic_DNA"/>
</dbReference>
<keyword evidence="2" id="KW-0812">Transmembrane</keyword>
<reference evidence="4" key="1">
    <citation type="journal article" date="2019" name="Int. J. Syst. Evol. Microbiol.">
        <title>The Global Catalogue of Microorganisms (GCM) 10K type strain sequencing project: providing services to taxonomists for standard genome sequencing and annotation.</title>
        <authorList>
            <consortium name="The Broad Institute Genomics Platform"/>
            <consortium name="The Broad Institute Genome Sequencing Center for Infectious Disease"/>
            <person name="Wu L."/>
            <person name="Ma J."/>
        </authorList>
    </citation>
    <scope>NUCLEOTIDE SEQUENCE [LARGE SCALE GENOMIC DNA]</scope>
    <source>
        <strain evidence="4">KCTC 52449</strain>
    </source>
</reference>
<evidence type="ECO:0000256" key="2">
    <source>
        <dbReference type="SAM" id="Phobius"/>
    </source>
</evidence>
<keyword evidence="2" id="KW-1133">Transmembrane helix</keyword>
<evidence type="ECO:0000313" key="3">
    <source>
        <dbReference type="EMBL" id="MFC3200871.1"/>
    </source>
</evidence>
<gene>
    <name evidence="3" type="ORF">ACFOEW_03430</name>
</gene>
<proteinExistence type="predicted"/>
<feature type="transmembrane region" description="Helical" evidence="2">
    <location>
        <begin position="45"/>
        <end position="62"/>
    </location>
</feature>
<organism evidence="3 4">
    <name type="scientific">Alteromonas oceani</name>
    <dbReference type="NCBI Taxonomy" id="2071609"/>
    <lineage>
        <taxon>Bacteria</taxon>
        <taxon>Pseudomonadati</taxon>
        <taxon>Pseudomonadota</taxon>
        <taxon>Gammaproteobacteria</taxon>
        <taxon>Alteromonadales</taxon>
        <taxon>Alteromonadaceae</taxon>
        <taxon>Alteromonas/Salinimonas group</taxon>
        <taxon>Alteromonas</taxon>
    </lineage>
</organism>
<keyword evidence="4" id="KW-1185">Reference proteome</keyword>
<evidence type="ECO:0000256" key="1">
    <source>
        <dbReference type="SAM" id="Coils"/>
    </source>
</evidence>
<keyword evidence="1" id="KW-0175">Coiled coil</keyword>
<evidence type="ECO:0000313" key="4">
    <source>
        <dbReference type="Proteomes" id="UP001595477"/>
    </source>
</evidence>
<evidence type="ECO:0008006" key="5">
    <source>
        <dbReference type="Google" id="ProtNLM"/>
    </source>
</evidence>
<sequence>METLNLSLLLGGSIIVVIILLFAGHYFRSFDVNRISSLSSTLQNIVLALSVVVAGVWTLYTFDALESKEQAIISKEKAEAELKEFRRQISETSSSTIEIKTKTIPYNSPYDKTQKGLIIEVTITNKGNSKIEYDLKNSPLTIYKIDASQDKLGYTKLLKPSLYKNVAPLKQNEIKSKPLHKWVSLANSSRTLSYFVTVENASMYYIVFSSPEPLDESSENNQEKCLTIDKCSWFVSKYVYIEDTGNDVSD</sequence>
<feature type="transmembrane region" description="Helical" evidence="2">
    <location>
        <begin position="6"/>
        <end position="24"/>
    </location>
</feature>
<protein>
    <recommendedName>
        <fullName evidence="5">DUF4352 domain-containing protein</fullName>
    </recommendedName>
</protein>
<feature type="coiled-coil region" evidence="1">
    <location>
        <begin position="68"/>
        <end position="95"/>
    </location>
</feature>
<dbReference type="RefSeq" id="WP_123323520.1">
    <property type="nucleotide sequence ID" value="NZ_JBHRSX010000010.1"/>
</dbReference>
<name>A0ABV7JXI3_9ALTE</name>
<keyword evidence="2" id="KW-0472">Membrane</keyword>
<dbReference type="Proteomes" id="UP001595477">
    <property type="component" value="Unassembled WGS sequence"/>
</dbReference>